<keyword evidence="1" id="KW-0732">Signal</keyword>
<accession>A0AAW0BWW3</accession>
<evidence type="ECO:0000256" key="1">
    <source>
        <dbReference type="SAM" id="SignalP"/>
    </source>
</evidence>
<name>A0AAW0BWW3_9AGAR</name>
<feature type="signal peptide" evidence="1">
    <location>
        <begin position="1"/>
        <end position="31"/>
    </location>
</feature>
<keyword evidence="3" id="KW-1185">Reference proteome</keyword>
<feature type="chain" id="PRO_5043317555" evidence="1">
    <location>
        <begin position="32"/>
        <end position="162"/>
    </location>
</feature>
<dbReference type="AlphaFoldDB" id="A0AAW0BWW3"/>
<dbReference type="Proteomes" id="UP001362999">
    <property type="component" value="Unassembled WGS sequence"/>
</dbReference>
<organism evidence="2 3">
    <name type="scientific">Favolaschia claudopus</name>
    <dbReference type="NCBI Taxonomy" id="2862362"/>
    <lineage>
        <taxon>Eukaryota</taxon>
        <taxon>Fungi</taxon>
        <taxon>Dikarya</taxon>
        <taxon>Basidiomycota</taxon>
        <taxon>Agaricomycotina</taxon>
        <taxon>Agaricomycetes</taxon>
        <taxon>Agaricomycetidae</taxon>
        <taxon>Agaricales</taxon>
        <taxon>Marasmiineae</taxon>
        <taxon>Mycenaceae</taxon>
        <taxon>Favolaschia</taxon>
    </lineage>
</organism>
<evidence type="ECO:0000313" key="2">
    <source>
        <dbReference type="EMBL" id="KAK7031321.1"/>
    </source>
</evidence>
<evidence type="ECO:0000313" key="3">
    <source>
        <dbReference type="Proteomes" id="UP001362999"/>
    </source>
</evidence>
<comment type="caution">
    <text evidence="2">The sequence shown here is derived from an EMBL/GenBank/DDBJ whole genome shotgun (WGS) entry which is preliminary data.</text>
</comment>
<dbReference type="EMBL" id="JAWWNJ010000024">
    <property type="protein sequence ID" value="KAK7031321.1"/>
    <property type="molecule type" value="Genomic_DNA"/>
</dbReference>
<reference evidence="2 3" key="1">
    <citation type="journal article" date="2024" name="J Genomics">
        <title>Draft genome sequencing and assembly of Favolaschia claudopus CIRM-BRFM 2984 isolated from oak limbs.</title>
        <authorList>
            <person name="Navarro D."/>
            <person name="Drula E."/>
            <person name="Chaduli D."/>
            <person name="Cazenave R."/>
            <person name="Ahrendt S."/>
            <person name="Wang J."/>
            <person name="Lipzen A."/>
            <person name="Daum C."/>
            <person name="Barry K."/>
            <person name="Grigoriev I.V."/>
            <person name="Favel A."/>
            <person name="Rosso M.N."/>
            <person name="Martin F."/>
        </authorList>
    </citation>
    <scope>NUCLEOTIDE SEQUENCE [LARGE SCALE GENOMIC DNA]</scope>
    <source>
        <strain evidence="2 3">CIRM-BRFM 2984</strain>
    </source>
</reference>
<gene>
    <name evidence="2" type="ORF">R3P38DRAFT_3187035</name>
</gene>
<protein>
    <submittedName>
        <fullName evidence="2">Uncharacterized protein</fullName>
    </submittedName>
</protein>
<sequence>MSLTPVAGFAPNAVVCIVIPISGFLAAPALPQPPPPPPHSKKDKEVATKEVPVPKEVPAPVPGAGLPSALVPHLRTEGPYLANEVFVVAPAEALAPVDEEVRAPEWYCITRGRFVGVVDHHALSDLAISGVAGGARKAFESQAQALSAFNKALALGIVHVVV</sequence>
<proteinExistence type="predicted"/>